<proteinExistence type="predicted"/>
<dbReference type="HOGENOM" id="CLU_131902_0_0_2"/>
<keyword evidence="3" id="KW-1185">Reference proteome</keyword>
<dbReference type="EMBL" id="CP003243">
    <property type="protein sequence ID" value="AFC99187.1"/>
    <property type="molecule type" value="Genomic_DNA"/>
</dbReference>
<dbReference type="STRING" id="1041930.Mtc_0420"/>
<sequence>MKSKPIVIIIGLVILIIGFLFVINHNVYIFSNDLENNASITVNTTISSTPLASVDPNSSLTFPPNDFAINHINWSSYPNLQTGYVYLVCIAEPNDVIPYKFIEVQICTEVKDTENRTIIEEQLAGVAREAKKIYGPPSSINIIGTKGGVAMWFASILPYEEKVHF</sequence>
<dbReference type="KEGG" id="mez:Mtc_0420"/>
<keyword evidence="1" id="KW-0472">Membrane</keyword>
<reference evidence="2 3" key="1">
    <citation type="journal article" date="2012" name="J. Bacteriol.">
        <title>Complete genome sequence of a thermophilic methanogen, Methanocella conradii HZ254, isolated from Chinese rice field soil.</title>
        <authorList>
            <person name="Lu Z."/>
            <person name="Lu Y."/>
        </authorList>
    </citation>
    <scope>NUCLEOTIDE SEQUENCE [LARGE SCALE GENOMIC DNA]</scope>
    <source>
        <strain evidence="3">DSM 24694 / JCM 17849 / CGMCC 1.5162 / HZ254</strain>
    </source>
</reference>
<dbReference type="AlphaFoldDB" id="H8I448"/>
<feature type="transmembrane region" description="Helical" evidence="1">
    <location>
        <begin position="6"/>
        <end position="23"/>
    </location>
</feature>
<accession>H8I448</accession>
<keyword evidence="1" id="KW-1133">Transmembrane helix</keyword>
<dbReference type="eggNOG" id="arCOG12061">
    <property type="taxonomic scope" value="Archaea"/>
</dbReference>
<evidence type="ECO:0000256" key="1">
    <source>
        <dbReference type="SAM" id="Phobius"/>
    </source>
</evidence>
<organism evidence="2 3">
    <name type="scientific">Methanocella conradii (strain DSM 24694 / JCM 17849 / CGMCC 1.5162 / HZ254)</name>
    <dbReference type="NCBI Taxonomy" id="1041930"/>
    <lineage>
        <taxon>Archaea</taxon>
        <taxon>Methanobacteriati</taxon>
        <taxon>Methanobacteriota</taxon>
        <taxon>Stenosarchaea group</taxon>
        <taxon>Methanomicrobia</taxon>
        <taxon>Methanocellales</taxon>
        <taxon>Methanocellaceae</taxon>
        <taxon>Methanocella</taxon>
    </lineage>
</organism>
<dbReference type="Proteomes" id="UP000005233">
    <property type="component" value="Chromosome"/>
</dbReference>
<dbReference type="OrthoDB" id="381856at2157"/>
<name>H8I448_METCZ</name>
<keyword evidence="1" id="KW-0812">Transmembrane</keyword>
<protein>
    <submittedName>
        <fullName evidence="2">Uncharacterized protein</fullName>
    </submittedName>
</protein>
<gene>
    <name evidence="2" type="ordered locus">Mtc_0420</name>
</gene>
<evidence type="ECO:0000313" key="2">
    <source>
        <dbReference type="EMBL" id="AFC99187.1"/>
    </source>
</evidence>
<evidence type="ECO:0000313" key="3">
    <source>
        <dbReference type="Proteomes" id="UP000005233"/>
    </source>
</evidence>